<dbReference type="VEuPathDB" id="AmoebaDB:EIN_134380"/>
<dbReference type="Proteomes" id="UP000014680">
    <property type="component" value="Unassembled WGS sequence"/>
</dbReference>
<dbReference type="RefSeq" id="XP_004185240.1">
    <property type="nucleotide sequence ID" value="XM_004185192.1"/>
</dbReference>
<name>A0A0A1U2W4_ENTIV</name>
<dbReference type="AlphaFoldDB" id="A0A0A1U2W4"/>
<dbReference type="EMBL" id="KB207027">
    <property type="protein sequence ID" value="ELP85894.1"/>
    <property type="molecule type" value="Genomic_DNA"/>
</dbReference>
<dbReference type="KEGG" id="eiv:EIN_134380"/>
<accession>A0A0A1U2W4</accession>
<dbReference type="OMA" id="FTEFCQS"/>
<dbReference type="GeneID" id="14884877"/>
<proteinExistence type="predicted"/>
<protein>
    <submittedName>
        <fullName evidence="1">Uncharacterized protein</fullName>
    </submittedName>
</protein>
<evidence type="ECO:0000313" key="1">
    <source>
        <dbReference type="EMBL" id="ELP85894.1"/>
    </source>
</evidence>
<reference evidence="1 2" key="1">
    <citation type="submission" date="2012-10" db="EMBL/GenBank/DDBJ databases">
        <authorList>
            <person name="Zafar N."/>
            <person name="Inman J."/>
            <person name="Hall N."/>
            <person name="Lorenzi H."/>
            <person name="Caler E."/>
        </authorList>
    </citation>
    <scope>NUCLEOTIDE SEQUENCE [LARGE SCALE GENOMIC DNA]</scope>
    <source>
        <strain evidence="1 2">IP1</strain>
    </source>
</reference>
<keyword evidence="2" id="KW-1185">Reference proteome</keyword>
<dbReference type="OrthoDB" id="25173at2759"/>
<organism evidence="1 2">
    <name type="scientific">Entamoeba invadens IP1</name>
    <dbReference type="NCBI Taxonomy" id="370355"/>
    <lineage>
        <taxon>Eukaryota</taxon>
        <taxon>Amoebozoa</taxon>
        <taxon>Evosea</taxon>
        <taxon>Archamoebae</taxon>
        <taxon>Mastigamoebida</taxon>
        <taxon>Entamoebidae</taxon>
        <taxon>Entamoeba</taxon>
    </lineage>
</organism>
<sequence length="651" mass="74617">MAKTQAGAYHSLDVNIPSEFEGNPYMASQMTSKFIVSFYTNSKTALVHFPGQQNFEKITTEGKAGCSLVSKYSDAFYFYVYPEELHVLTYDQKFSHESINFKSEGNTISGTSLILENEKNIYCISNSKIVTIEKKSINKPKNVCPLDNSFSSFAKESCVLPNNRVLLADSVVNMGNVHFKVWDLVSKKVVAQMYRVVGENEPSYSQVFHNTVFMSMGTSIYQCDIKDELNPDELVTLEFSKHEFHDRSIQSFSVEQDYVFVGDSYGMVTVHSYPGFHFHNTIDLGIERDEQVKYFDERPVFSFRNSVVGMKRVYKYLIYWLLNGTVCIGNFFATEKRVDTLSFQDTKHQLRDVNLTFGDKLGIVMRFNVLKRQNSAIVPINEFYQWDVTLPSPVPQKLAYVGFFEMLPQIISGIYNALDGGNSKQIEKLRTAVKECYFTIVTINNIKERSGAIIPYEFFADMVNGLAEAHSFSANDSKKSPEEICQQLTKALTDLQVMVDDSVAISMNKIDMLRDPKFFNASQTSSFAVKTINFRESVRSHFMEMLLDPKYVIDDNDHRMKFFYMNNTCFLRQKQNDFTKHINHFNDFCVSNDVGALVDAPELVKVNALLTQIRDEIEETRGDIKDFVSQTFASDKWLHELDYISQQVPTI</sequence>
<evidence type="ECO:0000313" key="2">
    <source>
        <dbReference type="Proteomes" id="UP000014680"/>
    </source>
</evidence>
<gene>
    <name evidence="1" type="ORF">EIN_134380</name>
</gene>